<dbReference type="Proteomes" id="UP000274131">
    <property type="component" value="Unassembled WGS sequence"/>
</dbReference>
<name>A0A0N4VKN9_ENTVE</name>
<accession>A0A0N4VKN9</accession>
<protein>
    <submittedName>
        <fullName evidence="5">GDNF domain-containing protein</fullName>
    </submittedName>
</protein>
<dbReference type="EMBL" id="UXUI01011141">
    <property type="protein sequence ID" value="VDD95984.1"/>
    <property type="molecule type" value="Genomic_DNA"/>
</dbReference>
<feature type="transmembrane region" description="Helical" evidence="1">
    <location>
        <begin position="192"/>
        <end position="210"/>
    </location>
</feature>
<feature type="signal peptide" evidence="2">
    <location>
        <begin position="1"/>
        <end position="18"/>
    </location>
</feature>
<organism evidence="5">
    <name type="scientific">Enterobius vermicularis</name>
    <name type="common">Human pinworm</name>
    <dbReference type="NCBI Taxonomy" id="51028"/>
    <lineage>
        <taxon>Eukaryota</taxon>
        <taxon>Metazoa</taxon>
        <taxon>Ecdysozoa</taxon>
        <taxon>Nematoda</taxon>
        <taxon>Chromadorea</taxon>
        <taxon>Rhabditida</taxon>
        <taxon>Spirurina</taxon>
        <taxon>Oxyuridomorpha</taxon>
        <taxon>Oxyuroidea</taxon>
        <taxon>Oxyuridae</taxon>
        <taxon>Enterobius</taxon>
    </lineage>
</organism>
<reference evidence="3 4" key="2">
    <citation type="submission" date="2018-10" db="EMBL/GenBank/DDBJ databases">
        <authorList>
            <consortium name="Pathogen Informatics"/>
        </authorList>
    </citation>
    <scope>NUCLEOTIDE SEQUENCE [LARGE SCALE GENOMIC DNA]</scope>
</reference>
<sequence length="214" mass="24451">MECSVLCLLAAAVHLSRLDDVMYTKYCIDVRTLTVKCNENIEECAEQTPGELLYCLTINEYYSERVDNHIRCLSHKDFPLSRRELLDTYEMGFCDWHTTKKCQCFKPHHQTITTTAMATTITNDDTVIDNNNSAIEKNFNFSSHNHRETTTSVKAKKYLRFKPVLQKVANSSTFLSPKMFALYIRNSSSTTVSLTMTLSCIVLLYAAVILSKES</sequence>
<feature type="chain" id="PRO_5043123052" evidence="2">
    <location>
        <begin position="19"/>
        <end position="214"/>
    </location>
</feature>
<keyword evidence="2" id="KW-0732">Signal</keyword>
<keyword evidence="1" id="KW-1133">Transmembrane helix</keyword>
<evidence type="ECO:0000313" key="3">
    <source>
        <dbReference type="EMBL" id="VDD95984.1"/>
    </source>
</evidence>
<keyword evidence="1" id="KW-0472">Membrane</keyword>
<reference evidence="5" key="1">
    <citation type="submission" date="2017-02" db="UniProtKB">
        <authorList>
            <consortium name="WormBaseParasite"/>
        </authorList>
    </citation>
    <scope>IDENTIFICATION</scope>
</reference>
<evidence type="ECO:0000313" key="5">
    <source>
        <dbReference type="WBParaSite" id="EVEC_0001142701-mRNA-1"/>
    </source>
</evidence>
<keyword evidence="1" id="KW-0812">Transmembrane</keyword>
<proteinExistence type="predicted"/>
<evidence type="ECO:0000256" key="2">
    <source>
        <dbReference type="SAM" id="SignalP"/>
    </source>
</evidence>
<gene>
    <name evidence="3" type="ORF">EVEC_LOCUS10735</name>
</gene>
<dbReference type="AlphaFoldDB" id="A0A0N4VKN9"/>
<evidence type="ECO:0000256" key="1">
    <source>
        <dbReference type="SAM" id="Phobius"/>
    </source>
</evidence>
<keyword evidence="4" id="KW-1185">Reference proteome</keyword>
<evidence type="ECO:0000313" key="4">
    <source>
        <dbReference type="Proteomes" id="UP000274131"/>
    </source>
</evidence>
<dbReference type="WBParaSite" id="EVEC_0001142701-mRNA-1">
    <property type="protein sequence ID" value="EVEC_0001142701-mRNA-1"/>
    <property type="gene ID" value="EVEC_0001142701"/>
</dbReference>